<sequence length="190" mass="21649">MSKANLLKMHEDIKLTTMENGYQGWVKVGQYIIWAKEYAASAPALTVLEKIDKGVVVFNEETEYLVHRIPAGTPVHITNLFGFWHTSDADRIWICAKYPHSKYHMIISGGNFGVNTVSIVSWFCPKCGHELARFEDKNPDEGPDFWDVAAEHVNTFNNSAEMRTCGPCGHVHPQAYPFVHDEDREPAERW</sequence>
<evidence type="ECO:0008006" key="3">
    <source>
        <dbReference type="Google" id="ProtNLM"/>
    </source>
</evidence>
<dbReference type="EMBL" id="SIRE01000021">
    <property type="protein sequence ID" value="TBL73341.1"/>
    <property type="molecule type" value="Genomic_DNA"/>
</dbReference>
<keyword evidence="2" id="KW-1185">Reference proteome</keyword>
<dbReference type="InterPro" id="IPR014710">
    <property type="entry name" value="RmlC-like_jellyroll"/>
</dbReference>
<accession>A0A4Q9DJX1</accession>
<dbReference type="AlphaFoldDB" id="A0A4Q9DJX1"/>
<protein>
    <recommendedName>
        <fullName evidence="3">3-hydroxyanthranilate 3,4-dioxygenase</fullName>
    </recommendedName>
</protein>
<dbReference type="Gene3D" id="2.60.120.10">
    <property type="entry name" value="Jelly Rolls"/>
    <property type="match status" value="1"/>
</dbReference>
<dbReference type="OrthoDB" id="5002379at2"/>
<evidence type="ECO:0000313" key="2">
    <source>
        <dbReference type="Proteomes" id="UP000293142"/>
    </source>
</evidence>
<reference evidence="1 2" key="1">
    <citation type="submission" date="2019-02" db="EMBL/GenBank/DDBJ databases">
        <title>Paenibacillus sp. nov., isolated from surface-sterilized tissue of Thalictrum simplex L.</title>
        <authorList>
            <person name="Tuo L."/>
        </authorList>
    </citation>
    <scope>NUCLEOTIDE SEQUENCE [LARGE SCALE GENOMIC DNA]</scope>
    <source>
        <strain evidence="1 2">N2SHLJ1</strain>
    </source>
</reference>
<name>A0A4Q9DJX1_9BACL</name>
<gene>
    <name evidence="1" type="ORF">EYB31_27065</name>
</gene>
<dbReference type="Proteomes" id="UP000293142">
    <property type="component" value="Unassembled WGS sequence"/>
</dbReference>
<comment type="caution">
    <text evidence="1">The sequence shown here is derived from an EMBL/GenBank/DDBJ whole genome shotgun (WGS) entry which is preliminary data.</text>
</comment>
<organism evidence="1 2">
    <name type="scientific">Paenibacillus thalictri</name>
    <dbReference type="NCBI Taxonomy" id="2527873"/>
    <lineage>
        <taxon>Bacteria</taxon>
        <taxon>Bacillati</taxon>
        <taxon>Bacillota</taxon>
        <taxon>Bacilli</taxon>
        <taxon>Bacillales</taxon>
        <taxon>Paenibacillaceae</taxon>
        <taxon>Paenibacillus</taxon>
    </lineage>
</organism>
<evidence type="ECO:0000313" key="1">
    <source>
        <dbReference type="EMBL" id="TBL73341.1"/>
    </source>
</evidence>
<dbReference type="RefSeq" id="WP_131016589.1">
    <property type="nucleotide sequence ID" value="NZ_SIRE01000021.1"/>
</dbReference>
<proteinExistence type="predicted"/>